<dbReference type="Proteomes" id="UP000184240">
    <property type="component" value="Unassembled WGS sequence"/>
</dbReference>
<dbReference type="EMBL" id="FQXT01000011">
    <property type="protein sequence ID" value="SHI27287.1"/>
    <property type="molecule type" value="Genomic_DNA"/>
</dbReference>
<dbReference type="RefSeq" id="WP_072985241.1">
    <property type="nucleotide sequence ID" value="NZ_FQXT01000011.1"/>
</dbReference>
<sequence>MPVHSTLGVNFFTRPKRNNPNKLDIYLRITVNKKRSEMSIKRDVDVKDWDILRVKAKETSDQLITLNSYMDDVKAEVLNAHKELHAERKVITAKAIKLRYIGEDEERMTLLELVKYHNDNMGLSLKPGTMKNYYSTEKYIKAYLLDHYKSDDLFLVELNYRFITEFEHYIRTYKPKKKRKTCSINGTRKHLERLRKMVNLAVRMEWLPKDPFVNYKLKLERKERCYLTQRELNRIEETHFQSKGYERVRDCFLFACYTGLSYVDLKALRKDQLIPASNGRLWIYTKREKTNESVRVPLLPQALELVKKYTKDKELEVSGKLMPLYSNQKVNKYLKEITTVCQIHKNVTFHVARHTFATTVTLSNGVPIETVSKLLGHTQLQTTQIYARVLQKKVGDDMDALMRKMEARNTKESFGS</sequence>
<proteinExistence type="inferred from homology"/>
<dbReference type="InterPro" id="IPR050090">
    <property type="entry name" value="Tyrosine_recombinase_XerCD"/>
</dbReference>
<comment type="similarity">
    <text evidence="1">Belongs to the 'phage' integrase family.</text>
</comment>
<evidence type="ECO:0000256" key="2">
    <source>
        <dbReference type="ARBA" id="ARBA00023125"/>
    </source>
</evidence>
<evidence type="ECO:0000259" key="4">
    <source>
        <dbReference type="PROSITE" id="PS51898"/>
    </source>
</evidence>
<dbReference type="PROSITE" id="PS51898">
    <property type="entry name" value="TYR_RECOMBINASE"/>
    <property type="match status" value="1"/>
</dbReference>
<dbReference type="PANTHER" id="PTHR30349">
    <property type="entry name" value="PHAGE INTEGRASE-RELATED"/>
    <property type="match status" value="1"/>
</dbReference>
<gene>
    <name evidence="5" type="ORF">SAMN04487999_3460</name>
</gene>
<dbReference type="InterPro" id="IPR010998">
    <property type="entry name" value="Integrase_recombinase_N"/>
</dbReference>
<dbReference type="GO" id="GO:0006310">
    <property type="term" value="P:DNA recombination"/>
    <property type="evidence" value="ECO:0007669"/>
    <property type="project" value="UniProtKB-KW"/>
</dbReference>
<evidence type="ECO:0000256" key="3">
    <source>
        <dbReference type="ARBA" id="ARBA00023172"/>
    </source>
</evidence>
<dbReference type="InterPro" id="IPR011010">
    <property type="entry name" value="DNA_brk_join_enz"/>
</dbReference>
<dbReference type="Gene3D" id="1.10.150.130">
    <property type="match status" value="1"/>
</dbReference>
<dbReference type="InterPro" id="IPR025269">
    <property type="entry name" value="SAM-like_dom"/>
</dbReference>
<dbReference type="OrthoDB" id="892893at2"/>
<dbReference type="PANTHER" id="PTHR30349:SF64">
    <property type="entry name" value="PROPHAGE INTEGRASE INTD-RELATED"/>
    <property type="match status" value="1"/>
</dbReference>
<evidence type="ECO:0000313" key="6">
    <source>
        <dbReference type="Proteomes" id="UP000184240"/>
    </source>
</evidence>
<feature type="domain" description="Tyr recombinase" evidence="4">
    <location>
        <begin position="222"/>
        <end position="403"/>
    </location>
</feature>
<dbReference type="CDD" id="cd01185">
    <property type="entry name" value="INTN1_C_like"/>
    <property type="match status" value="1"/>
</dbReference>
<evidence type="ECO:0000256" key="1">
    <source>
        <dbReference type="ARBA" id="ARBA00008857"/>
    </source>
</evidence>
<dbReference type="AlphaFoldDB" id="A0A1M5ZSL7"/>
<keyword evidence="3" id="KW-0233">DNA recombination</keyword>
<dbReference type="STRING" id="573501.SAMN04487999_3460"/>
<dbReference type="Pfam" id="PF13102">
    <property type="entry name" value="Phage_int_SAM_5"/>
    <property type="match status" value="1"/>
</dbReference>
<dbReference type="SUPFAM" id="SSF56349">
    <property type="entry name" value="DNA breaking-rejoining enzymes"/>
    <property type="match status" value="1"/>
</dbReference>
<protein>
    <submittedName>
        <fullName evidence="5">Type I secretion C-terminal target domain (VC_A0849 subclass)</fullName>
    </submittedName>
</protein>
<evidence type="ECO:0000313" key="5">
    <source>
        <dbReference type="EMBL" id="SHI27287.1"/>
    </source>
</evidence>
<dbReference type="GO" id="GO:0015074">
    <property type="term" value="P:DNA integration"/>
    <property type="evidence" value="ECO:0007669"/>
    <property type="project" value="InterPro"/>
</dbReference>
<name>A0A1M5ZSL7_9FLAO</name>
<dbReference type="GO" id="GO:0003677">
    <property type="term" value="F:DNA binding"/>
    <property type="evidence" value="ECO:0007669"/>
    <property type="project" value="UniProtKB-KW"/>
</dbReference>
<dbReference type="Pfam" id="PF00589">
    <property type="entry name" value="Phage_integrase"/>
    <property type="match status" value="1"/>
</dbReference>
<dbReference type="InterPro" id="IPR013762">
    <property type="entry name" value="Integrase-like_cat_sf"/>
</dbReference>
<organism evidence="5 6">
    <name type="scientific">Leeuwenhoekiella palythoae</name>
    <dbReference type="NCBI Taxonomy" id="573501"/>
    <lineage>
        <taxon>Bacteria</taxon>
        <taxon>Pseudomonadati</taxon>
        <taxon>Bacteroidota</taxon>
        <taxon>Flavobacteriia</taxon>
        <taxon>Flavobacteriales</taxon>
        <taxon>Flavobacteriaceae</taxon>
        <taxon>Leeuwenhoekiella</taxon>
    </lineage>
</organism>
<dbReference type="Pfam" id="PF17293">
    <property type="entry name" value="Arm-DNA-bind_5"/>
    <property type="match status" value="1"/>
</dbReference>
<accession>A0A1M5ZSL7</accession>
<dbReference type="InterPro" id="IPR002104">
    <property type="entry name" value="Integrase_catalytic"/>
</dbReference>
<reference evidence="6" key="1">
    <citation type="submission" date="2016-11" db="EMBL/GenBank/DDBJ databases">
        <authorList>
            <person name="Varghese N."/>
            <person name="Submissions S."/>
        </authorList>
    </citation>
    <scope>NUCLEOTIDE SEQUENCE [LARGE SCALE GENOMIC DNA]</scope>
    <source>
        <strain evidence="6">DSM 19859</strain>
    </source>
</reference>
<dbReference type="InterPro" id="IPR035386">
    <property type="entry name" value="Arm-DNA-bind_5"/>
</dbReference>
<dbReference type="Gene3D" id="1.10.443.10">
    <property type="entry name" value="Intergrase catalytic core"/>
    <property type="match status" value="1"/>
</dbReference>
<keyword evidence="2" id="KW-0238">DNA-binding</keyword>